<dbReference type="GO" id="GO:0033063">
    <property type="term" value="C:Rad51B-Rad51C-Rad51D-XRCC2 complex"/>
    <property type="evidence" value="ECO:0007669"/>
    <property type="project" value="InterPro"/>
</dbReference>
<dbReference type="PANTHER" id="PTHR46644:SF2">
    <property type="entry name" value="DNA REPAIR PROTEIN XRCC2"/>
    <property type="match status" value="1"/>
</dbReference>
<dbReference type="GO" id="GO:0042148">
    <property type="term" value="P:DNA strand invasion"/>
    <property type="evidence" value="ECO:0007669"/>
    <property type="project" value="TreeGrafter"/>
</dbReference>
<feature type="domain" description="Rad51-like C-terminal" evidence="1">
    <location>
        <begin position="28"/>
        <end position="190"/>
    </location>
</feature>
<name>A0A6F9DXQ5_9ASCI</name>
<proteinExistence type="evidence at transcript level"/>
<dbReference type="GO" id="GO:0005657">
    <property type="term" value="C:replication fork"/>
    <property type="evidence" value="ECO:0007669"/>
    <property type="project" value="InterPro"/>
</dbReference>
<evidence type="ECO:0000259" key="1">
    <source>
        <dbReference type="Pfam" id="PF08423"/>
    </source>
</evidence>
<dbReference type="EMBL" id="LR791941">
    <property type="protein sequence ID" value="CAB3267803.1"/>
    <property type="molecule type" value="mRNA"/>
</dbReference>
<dbReference type="InterPro" id="IPR013632">
    <property type="entry name" value="Rad51_C"/>
</dbReference>
<dbReference type="InterPro" id="IPR030547">
    <property type="entry name" value="XRCC2"/>
</dbReference>
<evidence type="ECO:0000313" key="2">
    <source>
        <dbReference type="EMBL" id="CAB3267803.1"/>
    </source>
</evidence>
<protein>
    <submittedName>
        <fullName evidence="2">DNA repair protein XRCC2-like</fullName>
    </submittedName>
</protein>
<dbReference type="AlphaFoldDB" id="A0A6F9DXQ5"/>
<dbReference type="GO" id="GO:0000724">
    <property type="term" value="P:double-strand break repair via homologous recombination"/>
    <property type="evidence" value="ECO:0007669"/>
    <property type="project" value="InterPro"/>
</dbReference>
<accession>A0A6F9DXQ5</accession>
<dbReference type="Pfam" id="PF08423">
    <property type="entry name" value="Rad51"/>
    <property type="match status" value="1"/>
</dbReference>
<gene>
    <name evidence="2" type="primary">Xrcc2</name>
</gene>
<dbReference type="GO" id="GO:0005813">
    <property type="term" value="C:centrosome"/>
    <property type="evidence" value="ECO:0007669"/>
    <property type="project" value="TreeGrafter"/>
</dbReference>
<dbReference type="InterPro" id="IPR027417">
    <property type="entry name" value="P-loop_NTPase"/>
</dbReference>
<dbReference type="Gene3D" id="3.40.50.300">
    <property type="entry name" value="P-loop containing nucleotide triphosphate hydrolases"/>
    <property type="match status" value="1"/>
</dbReference>
<dbReference type="PANTHER" id="PTHR46644">
    <property type="entry name" value="DNA REPAIR PROTEIN XRCC2"/>
    <property type="match status" value="1"/>
</dbReference>
<dbReference type="CDD" id="cd19490">
    <property type="entry name" value="XRCC2"/>
    <property type="match status" value="1"/>
</dbReference>
<sequence>MLTSRPKTANLARDLFIDDSSLQNKHPIEITGDTGTGKSAVLHDISIKCILPKKYNGHNVGVIYFDLDYHFELPQFVSTIEQKTKASENEIKNWLKNFYLCRCDTAEQLIVTLHSVEPLIANSSMPIRLLILDSITAFYWIDSHAGGKSQYLRESNMNKIVDILKIFRDKYGLCIISAGQHLMNPERNQEENRQEQSYPQYKQFLCRQWQEFIKHRFVFTQAPAFGSSCFISHKVGPTQSDRHFTIGNTGVAFIS</sequence>
<organism evidence="2">
    <name type="scientific">Phallusia mammillata</name>
    <dbReference type="NCBI Taxonomy" id="59560"/>
    <lineage>
        <taxon>Eukaryota</taxon>
        <taxon>Metazoa</taxon>
        <taxon>Chordata</taxon>
        <taxon>Tunicata</taxon>
        <taxon>Ascidiacea</taxon>
        <taxon>Phlebobranchia</taxon>
        <taxon>Ascidiidae</taxon>
        <taxon>Phallusia</taxon>
    </lineage>
</organism>
<reference evidence="2" key="1">
    <citation type="submission" date="2020-04" db="EMBL/GenBank/DDBJ databases">
        <authorList>
            <person name="Neveu A P."/>
        </authorList>
    </citation>
    <scope>NUCLEOTIDE SEQUENCE</scope>
    <source>
        <tissue evidence="2">Whole embryo</tissue>
    </source>
</reference>
<dbReference type="GO" id="GO:0000400">
    <property type="term" value="F:four-way junction DNA binding"/>
    <property type="evidence" value="ECO:0007669"/>
    <property type="project" value="TreeGrafter"/>
</dbReference>
<dbReference type="SUPFAM" id="SSF52540">
    <property type="entry name" value="P-loop containing nucleoside triphosphate hydrolases"/>
    <property type="match status" value="1"/>
</dbReference>